<dbReference type="Gene3D" id="3.20.20.80">
    <property type="entry name" value="Glycosidases"/>
    <property type="match status" value="1"/>
</dbReference>
<evidence type="ECO:0000313" key="2">
    <source>
        <dbReference type="EMBL" id="SMP73065.1"/>
    </source>
</evidence>
<dbReference type="EMBL" id="FXUG01000016">
    <property type="protein sequence ID" value="SMP73065.1"/>
    <property type="molecule type" value="Genomic_DNA"/>
</dbReference>
<gene>
    <name evidence="2" type="ORF">SAMN06265222_11613</name>
</gene>
<evidence type="ECO:0000313" key="3">
    <source>
        <dbReference type="Proteomes" id="UP001158067"/>
    </source>
</evidence>
<dbReference type="InterPro" id="IPR017853">
    <property type="entry name" value="GH"/>
</dbReference>
<name>A0ABY1QM68_9BACT</name>
<reference evidence="2 3" key="1">
    <citation type="submission" date="2017-05" db="EMBL/GenBank/DDBJ databases">
        <authorList>
            <person name="Varghese N."/>
            <person name="Submissions S."/>
        </authorList>
    </citation>
    <scope>NUCLEOTIDE SEQUENCE [LARGE SCALE GENOMIC DNA]</scope>
    <source>
        <strain evidence="2 3">DSM 25457</strain>
    </source>
</reference>
<proteinExistence type="predicted"/>
<evidence type="ECO:0000256" key="1">
    <source>
        <dbReference type="SAM" id="MobiDB-lite"/>
    </source>
</evidence>
<sequence length="564" mass="61113">MGQMHFYVPDAAADFFHQCHWQEAYLCGIEGVPWQSRNIFHPSNDPSVLPTEEHADQPEADGGGVLTLNRAVDTSAKLLLTCPVEGIGFRVLTTCSLRCVETPHNLLVELARGSCHRVRIQADTWQRGGLTLSEKFNQLIGQGVTAFLDAIQPTNSALKPETPEFEAEVTQSAIQAIALLEQAASELGELFATQSMAFRRTREPRLSTMMAVGVCPASRAETASAANSATNPDDTIGGLSAEESVVPGFGEDGIGQAFNAAAVRISWGDIENDSGSNDFGPVTRVLEACEQSGTRVIGGPIIDHRDGLLPDWLTLLGDDFEQLMSAMTQFVEATVNQFRGRVHLWNAAAGLNIVGPLSLDDEQIMRFSIGILQTIRRCDPNTPVIMSIDQPCGEYLARHANGISPIHFADALLRSGLGLAGIGLNFRFGYSKGQTHPRSPVEFAQLIDRWATLNSPLLVQLSVPAAPGEDADARMKVSPVALSPGMNGTLDCEHQSKAWADQQYAFARPLVQTLLAKQIVHAVVWDGWSDQLPHLSPHSGVIDGAGNARPILRYLTELREEVLM</sequence>
<dbReference type="Proteomes" id="UP001158067">
    <property type="component" value="Unassembled WGS sequence"/>
</dbReference>
<comment type="caution">
    <text evidence="2">The sequence shown here is derived from an EMBL/GenBank/DDBJ whole genome shotgun (WGS) entry which is preliminary data.</text>
</comment>
<feature type="region of interest" description="Disordered" evidence="1">
    <location>
        <begin position="43"/>
        <end position="63"/>
    </location>
</feature>
<dbReference type="RefSeq" id="WP_283434667.1">
    <property type="nucleotide sequence ID" value="NZ_FXUG01000016.1"/>
</dbReference>
<protein>
    <recommendedName>
        <fullName evidence="4">Glycoside hydrolase family 10</fullName>
    </recommendedName>
</protein>
<accession>A0ABY1QM68</accession>
<organism evidence="2 3">
    <name type="scientific">Neorhodopirellula lusitana</name>
    <dbReference type="NCBI Taxonomy" id="445327"/>
    <lineage>
        <taxon>Bacteria</taxon>
        <taxon>Pseudomonadati</taxon>
        <taxon>Planctomycetota</taxon>
        <taxon>Planctomycetia</taxon>
        <taxon>Pirellulales</taxon>
        <taxon>Pirellulaceae</taxon>
        <taxon>Neorhodopirellula</taxon>
    </lineage>
</organism>
<keyword evidence="3" id="KW-1185">Reference proteome</keyword>
<dbReference type="SUPFAM" id="SSF51445">
    <property type="entry name" value="(Trans)glycosidases"/>
    <property type="match status" value="1"/>
</dbReference>
<evidence type="ECO:0008006" key="4">
    <source>
        <dbReference type="Google" id="ProtNLM"/>
    </source>
</evidence>